<dbReference type="Pfam" id="PF01471">
    <property type="entry name" value="PG_binding_1"/>
    <property type="match status" value="1"/>
</dbReference>
<evidence type="ECO:0000256" key="4">
    <source>
        <dbReference type="ARBA" id="ARBA00022729"/>
    </source>
</evidence>
<feature type="binding site" evidence="9">
    <location>
        <position position="217"/>
    </location>
    <ligand>
        <name>Zn(2+)</name>
        <dbReference type="ChEBI" id="CHEBI:29105"/>
        <label>2</label>
        <note>catalytic</note>
    </ligand>
</feature>
<dbReference type="PROSITE" id="PS51642">
    <property type="entry name" value="HEMOPEXIN_2"/>
    <property type="match status" value="1"/>
</dbReference>
<evidence type="ECO:0000256" key="12">
    <source>
        <dbReference type="SAM" id="SignalP"/>
    </source>
</evidence>
<dbReference type="SUPFAM" id="SSF47090">
    <property type="entry name" value="PGBD-like"/>
    <property type="match status" value="1"/>
</dbReference>
<feature type="binding site" evidence="10">
    <location>
        <position position="191"/>
    </location>
    <ligand>
        <name>Ca(2+)</name>
        <dbReference type="ChEBI" id="CHEBI:29108"/>
        <label>3</label>
    </ligand>
</feature>
<dbReference type="InterPro" id="IPR002477">
    <property type="entry name" value="Peptidoglycan-bd-like"/>
</dbReference>
<dbReference type="InParanoid" id="A0A6P7GFM1"/>
<evidence type="ECO:0000256" key="5">
    <source>
        <dbReference type="ARBA" id="ARBA00022801"/>
    </source>
</evidence>
<accession>A0A6P7GFM1</accession>
<comment type="cofactor">
    <cofactor evidence="10">
        <name>Zn(2+)</name>
        <dbReference type="ChEBI" id="CHEBI:29105"/>
    </cofactor>
    <text evidence="10">Binds 2 Zn(2+) ions per subunit.</text>
</comment>
<dbReference type="InterPro" id="IPR036365">
    <property type="entry name" value="PGBD-like_sf"/>
</dbReference>
<feature type="active site" evidence="8">
    <location>
        <position position="214"/>
    </location>
</feature>
<dbReference type="Gene3D" id="2.110.10.10">
    <property type="entry name" value="Hemopexin-like domain"/>
    <property type="match status" value="1"/>
</dbReference>
<comment type="similarity">
    <text evidence="1">Belongs to the peptidase M10A family.</text>
</comment>
<keyword evidence="4 12" id="KW-0732">Signal</keyword>
<protein>
    <submittedName>
        <fullName evidence="14">Matrix metalloproteinase-16-like</fullName>
    </submittedName>
</protein>
<keyword evidence="6 9" id="KW-0862">Zinc</keyword>
<dbReference type="InterPro" id="IPR006026">
    <property type="entry name" value="Peptidase_Metallo"/>
</dbReference>
<feature type="binding site" description="in inhibited form" evidence="10">
    <location>
        <position position="77"/>
    </location>
    <ligand>
        <name>Zn(2+)</name>
        <dbReference type="ChEBI" id="CHEBI:29105"/>
        <label>2</label>
        <note>catalytic</note>
    </ligand>
</feature>
<feature type="binding site" evidence="10">
    <location>
        <position position="395"/>
    </location>
    <ligand>
        <name>Ca(2+)</name>
        <dbReference type="ChEBI" id="CHEBI:29108"/>
        <label>5</label>
    </ligand>
</feature>
<evidence type="ECO:0000256" key="2">
    <source>
        <dbReference type="ARBA" id="ARBA00022670"/>
    </source>
</evidence>
<dbReference type="SMART" id="SM00120">
    <property type="entry name" value="HX"/>
    <property type="match status" value="2"/>
</dbReference>
<dbReference type="Gene3D" id="3.40.390.10">
    <property type="entry name" value="Collagenase (Catalytic Domain)"/>
    <property type="match status" value="1"/>
</dbReference>
<reference evidence="14" key="1">
    <citation type="submission" date="2025-08" db="UniProtKB">
        <authorList>
            <consortium name="RefSeq"/>
        </authorList>
    </citation>
    <scope>IDENTIFICATION</scope>
    <source>
        <tissue evidence="14">Whole insect</tissue>
    </source>
</reference>
<dbReference type="InterPro" id="IPR018487">
    <property type="entry name" value="Hemopexin-like_repeat"/>
</dbReference>
<keyword evidence="10" id="KW-0106">Calcium</keyword>
<keyword evidence="7" id="KW-0482">Metalloprotease</keyword>
<keyword evidence="5" id="KW-0378">Hydrolase</keyword>
<evidence type="ECO:0000256" key="10">
    <source>
        <dbReference type="PIRSR" id="PIRSR621190-2"/>
    </source>
</evidence>
<dbReference type="SMART" id="SM00235">
    <property type="entry name" value="ZnMc"/>
    <property type="match status" value="1"/>
</dbReference>
<feature type="binding site" evidence="10">
    <location>
        <position position="186"/>
    </location>
    <ligand>
        <name>Zn(2+)</name>
        <dbReference type="ChEBI" id="CHEBI:29105"/>
        <label>1</label>
    </ligand>
</feature>
<dbReference type="InterPro" id="IPR021190">
    <property type="entry name" value="Pept_M10A"/>
</dbReference>
<keyword evidence="2" id="KW-0645">Protease</keyword>
<gene>
    <name evidence="14" type="primary">LOC114341855</name>
</gene>
<evidence type="ECO:0000259" key="13">
    <source>
        <dbReference type="SMART" id="SM00235"/>
    </source>
</evidence>
<dbReference type="PANTHER" id="PTHR10201">
    <property type="entry name" value="MATRIX METALLOPROTEINASE"/>
    <property type="match status" value="1"/>
</dbReference>
<dbReference type="Pfam" id="PF00045">
    <property type="entry name" value="Hemopexin"/>
    <property type="match status" value="1"/>
</dbReference>
<comment type="cofactor">
    <cofactor evidence="10">
        <name>Ca(2+)</name>
        <dbReference type="ChEBI" id="CHEBI:29108"/>
    </cofactor>
    <text evidence="10">Can bind about 5 Ca(2+) ions per subunit.</text>
</comment>
<organism evidence="14">
    <name type="scientific">Diabrotica virgifera virgifera</name>
    <name type="common">western corn rootworm</name>
    <dbReference type="NCBI Taxonomy" id="50390"/>
    <lineage>
        <taxon>Eukaryota</taxon>
        <taxon>Metazoa</taxon>
        <taxon>Ecdysozoa</taxon>
        <taxon>Arthropoda</taxon>
        <taxon>Hexapoda</taxon>
        <taxon>Insecta</taxon>
        <taxon>Pterygota</taxon>
        <taxon>Neoptera</taxon>
        <taxon>Endopterygota</taxon>
        <taxon>Coleoptera</taxon>
        <taxon>Polyphaga</taxon>
        <taxon>Cucujiformia</taxon>
        <taxon>Chrysomeloidea</taxon>
        <taxon>Chrysomelidae</taxon>
        <taxon>Galerucinae</taxon>
        <taxon>Diabroticina</taxon>
        <taxon>Diabroticites</taxon>
        <taxon>Diabrotica</taxon>
    </lineage>
</organism>
<dbReference type="GO" id="GO:0030574">
    <property type="term" value="P:collagen catabolic process"/>
    <property type="evidence" value="ECO:0007669"/>
    <property type="project" value="TreeGrafter"/>
</dbReference>
<feature type="binding site" evidence="10">
    <location>
        <position position="231"/>
    </location>
    <ligand>
        <name>Zn(2+)</name>
        <dbReference type="ChEBI" id="CHEBI:29105"/>
        <label>2</label>
        <note>catalytic</note>
    </ligand>
</feature>
<feature type="binding site" evidence="10">
    <location>
        <position position="166"/>
    </location>
    <ligand>
        <name>Ca(2+)</name>
        <dbReference type="ChEBI" id="CHEBI:29108"/>
        <label>3</label>
    </ligand>
</feature>
<feature type="binding site" evidence="10">
    <location>
        <position position="138"/>
    </location>
    <ligand>
        <name>Ca(2+)</name>
        <dbReference type="ChEBI" id="CHEBI:29108"/>
        <label>2</label>
    </ligand>
</feature>
<evidence type="ECO:0000313" key="14">
    <source>
        <dbReference type="RefSeq" id="XP_028148464.1"/>
    </source>
</evidence>
<dbReference type="PRINTS" id="PR00138">
    <property type="entry name" value="MATRIXIN"/>
</dbReference>
<dbReference type="RefSeq" id="XP_028148464.1">
    <property type="nucleotide sequence ID" value="XM_028292663.1"/>
</dbReference>
<keyword evidence="3 9" id="KW-0479">Metal-binding</keyword>
<evidence type="ECO:0000256" key="3">
    <source>
        <dbReference type="ARBA" id="ARBA00022723"/>
    </source>
</evidence>
<dbReference type="PIRSF" id="PIRSF001191">
    <property type="entry name" value="Peptidase_M10A_matrix"/>
    <property type="match status" value="1"/>
</dbReference>
<evidence type="ECO:0000256" key="9">
    <source>
        <dbReference type="PIRSR" id="PIRSR001191-2"/>
    </source>
</evidence>
<feature type="binding site" evidence="9">
    <location>
        <position position="223"/>
    </location>
    <ligand>
        <name>Zn(2+)</name>
        <dbReference type="ChEBI" id="CHEBI:29105"/>
        <label>2</label>
        <note>catalytic</note>
    </ligand>
</feature>
<dbReference type="SUPFAM" id="SSF50923">
    <property type="entry name" value="Hemopexin-like domain"/>
    <property type="match status" value="1"/>
</dbReference>
<feature type="binding site" evidence="10">
    <location>
        <position position="173"/>
    </location>
    <ligand>
        <name>Zn(2+)</name>
        <dbReference type="ChEBI" id="CHEBI:29105"/>
        <label>1</label>
    </ligand>
</feature>
<dbReference type="GO" id="GO:0004222">
    <property type="term" value="F:metalloendopeptidase activity"/>
    <property type="evidence" value="ECO:0007669"/>
    <property type="project" value="InterPro"/>
</dbReference>
<evidence type="ECO:0000256" key="8">
    <source>
        <dbReference type="PIRSR" id="PIRSR001191-1"/>
    </source>
</evidence>
<dbReference type="PANTHER" id="PTHR10201:SF291">
    <property type="entry name" value="MATRIX METALLOPROTEINASE 1, ISOFORM C-RELATED"/>
    <property type="match status" value="1"/>
</dbReference>
<dbReference type="GO" id="GO:0030198">
    <property type="term" value="P:extracellular matrix organization"/>
    <property type="evidence" value="ECO:0007669"/>
    <property type="project" value="TreeGrafter"/>
</dbReference>
<dbReference type="InterPro" id="IPR001818">
    <property type="entry name" value="Pept_M10_metallopeptidase"/>
</dbReference>
<feature type="repeat" description="Hemopexin" evidence="11">
    <location>
        <begin position="436"/>
        <end position="483"/>
    </location>
</feature>
<feature type="binding site" evidence="10">
    <location>
        <position position="148"/>
    </location>
    <ligand>
        <name>Zn(2+)</name>
        <dbReference type="ChEBI" id="CHEBI:29105"/>
        <label>1</label>
    </ligand>
</feature>
<dbReference type="AlphaFoldDB" id="A0A6P7GFM1"/>
<feature type="binding site" evidence="10">
    <location>
        <position position="188"/>
    </location>
    <ligand>
        <name>Ca(2+)</name>
        <dbReference type="ChEBI" id="CHEBI:29108"/>
        <label>3</label>
    </ligand>
</feature>
<feature type="binding site" evidence="9">
    <location>
        <position position="213"/>
    </location>
    <ligand>
        <name>Zn(2+)</name>
        <dbReference type="ChEBI" id="CHEBI:29105"/>
        <label>2</label>
        <note>catalytic</note>
    </ligand>
</feature>
<proteinExistence type="inferred from homology"/>
<name>A0A6P7GFM1_DIAVI</name>
<sequence length="504" mass="57442">MFVCLHALLLLSVTVCAENSTLKYATSFLKRFGYLNASSNAISSIDMALVEFQERYNLPVTGTLNTDTMNMMNKPRCSVGDNNYAIHSKWNKTTLSWYFPQAVSNPVYIHLAEDAFVRWEKISNLKFKRVIIPSSKPDITITVVSNNHSFRASCQGTSKCPFNFDGPGKVLAHAYYPGVNDCIEIHLDANERWYAGNGRAPDGEANFLAVLMHEIGHTIGLEHSNSDSSIMYPWYQHDVTSFGDDDKKAMSRLYGQTEAPTSMSTAPVTQTTLSKNRIYLPTTPAIKNICLLQYPDFMFLATSPQFPNYRMYVGSDKYLWKFDLNEMRLPQHPELITDYLPKELRFTQVSHVFQNSEGHLITVSNNRYYDASFPNLQLQKSFMFPSIPTRTKINALFQTNSGQTYLLYNDNSYIEFNEAGDVLNRGPINDLFPGIPNKITSAFRYTDGFIYFFQNNTYYKYSEYTRKVVAAGTFSWGLFGIPCPEDGLLKQLKTLLNKIVTIYE</sequence>
<feature type="signal peptide" evidence="12">
    <location>
        <begin position="1"/>
        <end position="17"/>
    </location>
</feature>
<evidence type="ECO:0000256" key="1">
    <source>
        <dbReference type="ARBA" id="ARBA00010370"/>
    </source>
</evidence>
<feature type="domain" description="Peptidase metallopeptidase" evidence="13">
    <location>
        <begin position="86"/>
        <end position="256"/>
    </location>
</feature>
<dbReference type="GO" id="GO:0006508">
    <property type="term" value="P:proteolysis"/>
    <property type="evidence" value="ECO:0007669"/>
    <property type="project" value="UniProtKB-KW"/>
</dbReference>
<dbReference type="SUPFAM" id="SSF55486">
    <property type="entry name" value="Metalloproteases ('zincins'), catalytic domain"/>
    <property type="match status" value="1"/>
</dbReference>
<evidence type="ECO:0000256" key="11">
    <source>
        <dbReference type="PROSITE-ProRule" id="PRU01011"/>
    </source>
</evidence>
<dbReference type="InterPro" id="IPR036375">
    <property type="entry name" value="Hemopexin-like_dom_sf"/>
</dbReference>
<dbReference type="InterPro" id="IPR024079">
    <property type="entry name" value="MetalloPept_cat_dom_sf"/>
</dbReference>
<dbReference type="GO" id="GO:0008270">
    <property type="term" value="F:zinc ion binding"/>
    <property type="evidence" value="ECO:0007669"/>
    <property type="project" value="InterPro"/>
</dbReference>
<feature type="binding site" evidence="10">
    <location>
        <position position="191"/>
    </location>
    <ligand>
        <name>Ca(2+)</name>
        <dbReference type="ChEBI" id="CHEBI:29108"/>
        <label>1</label>
    </ligand>
</feature>
<dbReference type="Pfam" id="PF00413">
    <property type="entry name" value="Peptidase_M10"/>
    <property type="match status" value="1"/>
</dbReference>
<evidence type="ECO:0000256" key="6">
    <source>
        <dbReference type="ARBA" id="ARBA00022833"/>
    </source>
</evidence>
<feature type="binding site" evidence="10">
    <location>
        <position position="180"/>
    </location>
    <ligand>
        <name>Ca(2+)</name>
        <dbReference type="ChEBI" id="CHEBI:29108"/>
        <label>2</label>
    </ligand>
</feature>
<feature type="binding site" evidence="10">
    <location>
        <position position="165"/>
    </location>
    <ligand>
        <name>Ca(2+)</name>
        <dbReference type="ChEBI" id="CHEBI:29108"/>
        <label>3</label>
    </ligand>
</feature>
<feature type="chain" id="PRO_5027858638" evidence="12">
    <location>
        <begin position="18"/>
        <end position="504"/>
    </location>
</feature>
<dbReference type="GO" id="GO:0031012">
    <property type="term" value="C:extracellular matrix"/>
    <property type="evidence" value="ECO:0007669"/>
    <property type="project" value="InterPro"/>
</dbReference>
<dbReference type="GO" id="GO:0005615">
    <property type="term" value="C:extracellular space"/>
    <property type="evidence" value="ECO:0007669"/>
    <property type="project" value="TreeGrafter"/>
</dbReference>
<evidence type="ECO:0000256" key="7">
    <source>
        <dbReference type="ARBA" id="ARBA00023049"/>
    </source>
</evidence>